<dbReference type="InterPro" id="IPR040079">
    <property type="entry name" value="Glutathione_S-Trfase"/>
</dbReference>
<dbReference type="InterPro" id="IPR050983">
    <property type="entry name" value="GST_Omega/HSP26"/>
</dbReference>
<dbReference type="InterPro" id="IPR036282">
    <property type="entry name" value="Glutathione-S-Trfase_C_sf"/>
</dbReference>
<name>A0A9W9R513_PENBR</name>
<evidence type="ECO:0000313" key="3">
    <source>
        <dbReference type="EMBL" id="KAJ5353852.1"/>
    </source>
</evidence>
<evidence type="ECO:0000313" key="4">
    <source>
        <dbReference type="Proteomes" id="UP001148299"/>
    </source>
</evidence>
<protein>
    <submittedName>
        <fullName evidence="3">Cyclin</fullName>
    </submittedName>
</protein>
<dbReference type="SUPFAM" id="SSF47616">
    <property type="entry name" value="GST C-terminal domain-like"/>
    <property type="match status" value="1"/>
</dbReference>
<dbReference type="InterPro" id="IPR036915">
    <property type="entry name" value="Cyclin-like_sf"/>
</dbReference>
<dbReference type="InterPro" id="IPR036249">
    <property type="entry name" value="Thioredoxin-like_sf"/>
</dbReference>
<dbReference type="Gene3D" id="1.20.1050.10">
    <property type="match status" value="1"/>
</dbReference>
<dbReference type="InterPro" id="IPR004045">
    <property type="entry name" value="Glutathione_S-Trfase_N"/>
</dbReference>
<dbReference type="InterPro" id="IPR010987">
    <property type="entry name" value="Glutathione-S-Trfase_C-like"/>
</dbReference>
<dbReference type="PROSITE" id="PS50405">
    <property type="entry name" value="GST_CTER"/>
    <property type="match status" value="1"/>
</dbReference>
<proteinExistence type="predicted"/>
<dbReference type="AlphaFoldDB" id="A0A9W9R513"/>
<dbReference type="GO" id="GO:0005737">
    <property type="term" value="C:cytoplasm"/>
    <property type="evidence" value="ECO:0007669"/>
    <property type="project" value="TreeGrafter"/>
</dbReference>
<dbReference type="Gene3D" id="3.40.30.10">
    <property type="entry name" value="Glutaredoxin"/>
    <property type="match status" value="1"/>
</dbReference>
<dbReference type="Pfam" id="PF13409">
    <property type="entry name" value="GST_N_2"/>
    <property type="match status" value="1"/>
</dbReference>
<dbReference type="PANTHER" id="PTHR43968">
    <property type="match status" value="1"/>
</dbReference>
<dbReference type="Gene3D" id="1.10.472.10">
    <property type="entry name" value="Cyclin-like"/>
    <property type="match status" value="1"/>
</dbReference>
<dbReference type="SFLD" id="SFLDG00358">
    <property type="entry name" value="Main_(cytGST)"/>
    <property type="match status" value="1"/>
</dbReference>
<reference evidence="3" key="2">
    <citation type="journal article" date="2023" name="IMA Fungus">
        <title>Comparative genomic study of the Penicillium genus elucidates a diverse pangenome and 15 lateral gene transfer events.</title>
        <authorList>
            <person name="Petersen C."/>
            <person name="Sorensen T."/>
            <person name="Nielsen M.R."/>
            <person name="Sondergaard T.E."/>
            <person name="Sorensen J.L."/>
            <person name="Fitzpatrick D.A."/>
            <person name="Frisvad J.C."/>
            <person name="Nielsen K.L."/>
        </authorList>
    </citation>
    <scope>NUCLEOTIDE SEQUENCE</scope>
    <source>
        <strain evidence="3">IBT 35675</strain>
    </source>
</reference>
<dbReference type="SFLD" id="SFLDS00019">
    <property type="entry name" value="Glutathione_Transferase_(cytos"/>
    <property type="match status" value="1"/>
</dbReference>
<dbReference type="FunFam" id="1.10.472.10:FF:000101">
    <property type="entry name" value="Cyclin, putative"/>
    <property type="match status" value="1"/>
</dbReference>
<keyword evidence="4" id="KW-1185">Reference proteome</keyword>
<feature type="domain" description="GST N-terminal" evidence="1">
    <location>
        <begin position="25"/>
        <end position="105"/>
    </location>
</feature>
<sequence length="474" mass="54628">MPAHPDSDLYPEASGLAKALVDRHQAEQPLKLYAGWFLQRVWLALEEKRIPYQYIEVNPYNKPESLLTLNPRGLVPTLSTPDPPRPLYESTVILEYLEEAYPDHGPRFLPEDPYERARARIWIDYVTSRIIPSFHRFLQYQSADAKDADAGLDQARQEFLSHLKSWTQEMHPDGPFFLGENISLPDLVLAPWAVRLWVFDEFKGGLEIPDGSDSAVWERWGRWLAAIENRKSIIETTSDTEHYLPIYKRYADNTAQKASGFDFRTRHPQKTLMKLSRHYGLPRDSEVANLAYRISTDLYRTFAPIKQGSSAMAFGCLELAGRLLDQRAQQVESGQDYAQWNTTRAEVMETLFDLLELYTHHRSHTTVGSEFPEDRFLTVRIPLNQEASEQHIPRYNVWVDRPQKPSNGSGGLHDSHRIAHPLTPIAANGESQKTSERGRDATVRFMLDPACADEEKREVARYFDVEMEEYEAEH</sequence>
<dbReference type="Pfam" id="PF13410">
    <property type="entry name" value="GST_C_2"/>
    <property type="match status" value="1"/>
</dbReference>
<dbReference type="PROSITE" id="PS50404">
    <property type="entry name" value="GST_NTER"/>
    <property type="match status" value="1"/>
</dbReference>
<dbReference type="CDD" id="cd20546">
    <property type="entry name" value="CYCLIN_SpCG1C_ScCTK2-like_rpt2"/>
    <property type="match status" value="1"/>
</dbReference>
<organism evidence="3 4">
    <name type="scientific">Penicillium brevicompactum</name>
    <dbReference type="NCBI Taxonomy" id="5074"/>
    <lineage>
        <taxon>Eukaryota</taxon>
        <taxon>Fungi</taxon>
        <taxon>Dikarya</taxon>
        <taxon>Ascomycota</taxon>
        <taxon>Pezizomycotina</taxon>
        <taxon>Eurotiomycetes</taxon>
        <taxon>Eurotiomycetidae</taxon>
        <taxon>Eurotiales</taxon>
        <taxon>Aspergillaceae</taxon>
        <taxon>Penicillium</taxon>
    </lineage>
</organism>
<comment type="caution">
    <text evidence="3">The sequence shown here is derived from an EMBL/GenBank/DDBJ whole genome shotgun (WGS) entry which is preliminary data.</text>
</comment>
<gene>
    <name evidence="3" type="ORF">N7541_006416</name>
</gene>
<dbReference type="EMBL" id="JAPZBR010000005">
    <property type="protein sequence ID" value="KAJ5353852.1"/>
    <property type="molecule type" value="Genomic_DNA"/>
</dbReference>
<accession>A0A9W9R513</accession>
<reference evidence="3" key="1">
    <citation type="submission" date="2022-12" db="EMBL/GenBank/DDBJ databases">
        <authorList>
            <person name="Petersen C."/>
        </authorList>
    </citation>
    <scope>NUCLEOTIDE SEQUENCE</scope>
    <source>
        <strain evidence="3">IBT 35675</strain>
    </source>
</reference>
<feature type="domain" description="GST C-terminal" evidence="2">
    <location>
        <begin position="112"/>
        <end position="246"/>
    </location>
</feature>
<evidence type="ECO:0000259" key="1">
    <source>
        <dbReference type="PROSITE" id="PS50404"/>
    </source>
</evidence>
<dbReference type="Proteomes" id="UP001148299">
    <property type="component" value="Unassembled WGS sequence"/>
</dbReference>
<evidence type="ECO:0000259" key="2">
    <source>
        <dbReference type="PROSITE" id="PS50405"/>
    </source>
</evidence>
<dbReference type="PANTHER" id="PTHR43968:SF13">
    <property type="entry name" value="GLUTATHIONE TRANSFERASE OMEGA-1"/>
    <property type="match status" value="1"/>
</dbReference>
<dbReference type="SUPFAM" id="SSF47954">
    <property type="entry name" value="Cyclin-like"/>
    <property type="match status" value="1"/>
</dbReference>
<dbReference type="SUPFAM" id="SSF52833">
    <property type="entry name" value="Thioredoxin-like"/>
    <property type="match status" value="1"/>
</dbReference>